<dbReference type="PANTHER" id="PTHR47505:SF1">
    <property type="entry name" value="DNA UTILIZATION PROTEIN YHGH"/>
    <property type="match status" value="1"/>
</dbReference>
<accession>A0A239XE19</accession>
<dbReference type="Gene3D" id="3.40.50.2020">
    <property type="match status" value="1"/>
</dbReference>
<dbReference type="Proteomes" id="UP000215144">
    <property type="component" value="Chromosome 1"/>
</dbReference>
<evidence type="ECO:0000256" key="1">
    <source>
        <dbReference type="ARBA" id="ARBA00008007"/>
    </source>
</evidence>
<comment type="similarity">
    <text evidence="1">Belongs to the ComF/GntX family.</text>
</comment>
<evidence type="ECO:0000313" key="2">
    <source>
        <dbReference type="EMBL" id="SNV44722.1"/>
    </source>
</evidence>
<reference evidence="2 3" key="1">
    <citation type="submission" date="2017-06" db="EMBL/GenBank/DDBJ databases">
        <authorList>
            <consortium name="Pathogen Informatics"/>
        </authorList>
    </citation>
    <scope>NUCLEOTIDE SEQUENCE [LARGE SCALE GENOMIC DNA]</scope>
    <source>
        <strain evidence="2 3">NCTC11291</strain>
    </source>
</reference>
<proteinExistence type="inferred from homology"/>
<dbReference type="OrthoDB" id="9779910at2"/>
<dbReference type="CDD" id="cd06223">
    <property type="entry name" value="PRTases_typeI"/>
    <property type="match status" value="1"/>
</dbReference>
<dbReference type="SUPFAM" id="SSF53271">
    <property type="entry name" value="PRTase-like"/>
    <property type="match status" value="1"/>
</dbReference>
<dbReference type="PANTHER" id="PTHR47505">
    <property type="entry name" value="DNA UTILIZATION PROTEIN YHGH"/>
    <property type="match status" value="1"/>
</dbReference>
<dbReference type="EMBL" id="LT906454">
    <property type="protein sequence ID" value="SNV44722.1"/>
    <property type="molecule type" value="Genomic_DNA"/>
</dbReference>
<name>A0A239XE19_STRAI</name>
<dbReference type="RefSeq" id="WP_095123385.1">
    <property type="nucleotide sequence ID" value="NZ_LT906454.1"/>
</dbReference>
<dbReference type="AlphaFoldDB" id="A0A239XE19"/>
<protein>
    <submittedName>
        <fullName evidence="2">Competence protein ComFC</fullName>
    </submittedName>
</protein>
<dbReference type="InterPro" id="IPR000836">
    <property type="entry name" value="PRTase_dom"/>
</dbReference>
<evidence type="ECO:0000313" key="3">
    <source>
        <dbReference type="Proteomes" id="UP000215144"/>
    </source>
</evidence>
<dbReference type="InterPro" id="IPR029057">
    <property type="entry name" value="PRTase-like"/>
</dbReference>
<sequence>MQCLNCQRRMTSKSLFSNIFILKKEKDGVCQECQVAFERISNDHCPYCYKDGNKTICHDCQIWLTRGYDVQHKALYTYNQAMKDYFSRFKFQGDYLLAGLFSSDLRQCLKAYKDYTIVPIPLSNNRLKTRQFNQVESLLEKSGIRYLSLLTKIESQAQSSKTREERLATTQPFRIKETQTLPSKILLIDDIYTTGTTIFLAHQKLKEHGVEEIISFSLAR</sequence>
<gene>
    <name evidence="2" type="primary">comFC</name>
    <name evidence="2" type="ORF">SAMEA4504048_01912</name>
</gene>
<organism evidence="2 3">
    <name type="scientific">Streptococcus acidominimus</name>
    <dbReference type="NCBI Taxonomy" id="1326"/>
    <lineage>
        <taxon>Bacteria</taxon>
        <taxon>Bacillati</taxon>
        <taxon>Bacillota</taxon>
        <taxon>Bacilli</taxon>
        <taxon>Lactobacillales</taxon>
        <taxon>Streptococcaceae</taxon>
        <taxon>Streptococcus</taxon>
    </lineage>
</organism>
<dbReference type="InterPro" id="IPR051910">
    <property type="entry name" value="ComF/GntX_DNA_util-trans"/>
</dbReference>
<dbReference type="KEGG" id="saco:SAME_01912"/>